<reference evidence="3 4" key="1">
    <citation type="submission" date="2017-09" db="EMBL/GenBank/DDBJ databases">
        <title>Metagenomic Analysis Reveals Denitrifying Candidatus Accumulibacter and Flanking Population as a Source of N2O.</title>
        <authorList>
            <person name="Gao H."/>
            <person name="Mao Y."/>
            <person name="Zhao X."/>
            <person name="Liu W.-T."/>
            <person name="Zhang T."/>
            <person name="Wells G."/>
        </authorList>
    </citation>
    <scope>NUCLEOTIDE SEQUENCE [LARGE SCALE GENOMIC DNA]</scope>
    <source>
        <strain evidence="3">CANDO_2_IC</strain>
    </source>
</reference>
<dbReference type="EMBL" id="PDHS01000239">
    <property type="protein sequence ID" value="MQM30946.1"/>
    <property type="molecule type" value="Genomic_DNA"/>
</dbReference>
<organism evidence="3 4">
    <name type="scientific">Candidatus Accumulibacter phosphatis</name>
    <dbReference type="NCBI Taxonomy" id="327160"/>
    <lineage>
        <taxon>Bacteria</taxon>
        <taxon>Pseudomonadati</taxon>
        <taxon>Pseudomonadota</taxon>
        <taxon>Betaproteobacteria</taxon>
        <taxon>Candidatus Accumulibacter</taxon>
    </lineage>
</organism>
<dbReference type="PANTHER" id="PTHR47197:SF3">
    <property type="entry name" value="DIHYDRO-HEME D1 DEHYDROGENASE"/>
    <property type="match status" value="1"/>
</dbReference>
<comment type="caution">
    <text evidence="3">The sequence shown here is derived from an EMBL/GenBank/DDBJ whole genome shotgun (WGS) entry which is preliminary data.</text>
</comment>
<evidence type="ECO:0000313" key="4">
    <source>
        <dbReference type="Proteomes" id="UP000342300"/>
    </source>
</evidence>
<dbReference type="SUPFAM" id="SSF63829">
    <property type="entry name" value="Calcium-dependent phosphotriesterase"/>
    <property type="match status" value="1"/>
</dbReference>
<dbReference type="Pfam" id="PF05345">
    <property type="entry name" value="He_PIG"/>
    <property type="match status" value="6"/>
</dbReference>
<protein>
    <recommendedName>
        <fullName evidence="2">Dystroglycan-type cadherin-like domain-containing protein</fullName>
    </recommendedName>
</protein>
<feature type="non-terminal residue" evidence="3">
    <location>
        <position position="1"/>
    </location>
</feature>
<sequence>PVFDDYDLGLSHPTYFQTFNIFVPYVGFDKDGASAATIALPDYASVAASNELTALDFSRLYEQAIGDGQLASIAGPQAYGVDQFLPVGQALPYTIKFENPAAAATSVTEIRVVSELDPALDPTTFRLGDIKLADLTVHIPSGRALFQGDFDLRNAKGFILRVSAGIDPSTNTASWVFQAIDPETGEVLVDATRGLLLPNAADGRGVGQLGYTVQAKDGLASGTLVKARAVVRFNAIAPQETQELVQTLDTGAPLTTLTANAVQAGGSDYEVRWTAVDEEGGAGVAHVTVYVAKDGGDFRIWKRQTSDSFDIYSGEAGHRYEFLALATDLAGNREAAPGGVQAPDDGSGANLGGLPSFGQTSQDLPPPLAPVLPPTNPLFVAAQQQIPAATPLAKLPEFTEILRPFTAQSYATDFVESHAAIGPLAIVEMPDGSTIISGGPNRGWLYRIAHDGGRALQPFVELDEPIFDLALDEQGQLWATTGGGALLRLNADSGEILARFGTGITQALAIKPSTGEIYVSSGDGIEIFDPSSGNFRHFSDLRVDDLAFAADETLWATSWPARGDVVRFDKRGRATVMVRLDGEVDSLAFGRAGTDLAGLLFVSSNSTHGEVGSALTMVDLTTLRSVEIARGGSRGEAVVATSDGRILLGQSQQVDVISPIVAPQVIATNPPNRAVVLLPLSELTITFDQDMFAGPASASASVLNPLNYQVVRQNGGLATISGVGYDAPARTVTLTVSDLEADLYDLRVLGSVGSSAGMALGSAFISSFVAAQDFSSVVRLDFDRVRSDRGSGIVSYDVTVTNEADYDLLLPASLIIDPARYFQGRPLGGVAPQGAGSLWYIDLSGKLPNGKLQAGASLATFSVSISNGAAQQIGIGHGIYAVPYANQRPSFTSTPLSVADAGQAYSYQALAVDPDGSALAYLLLDGPEGLQLDSHSGVLSWLPTALSPATASVLLRVYDTRGGFDTQAFVIEVAGANRPPVVSELPGEIEGREGQSLLVGLSAQDPDEDFLQYFANNLPPGAVFDPELKALLWTPDYQSAGTYHNVELVVSDGKTSVTRSFTLLIKPDNAPPEVKPLAERTIREGDSLRLQLQASDVDGQQLAFFANILPVGAFLDPHTGVFEWTSGFTQAGDYLLKLGASDGAKSTETELRVHVLNVNAAPRFDELGSWISFEGQVLSFRAFAFDADNPGFIPQDRQSSGTLTLQEGSEATVTYVVSGLPAGASFDPVTALFNWTPDFSQAGDYSVRFTATDDGDGSGVPLTSEIVVPISIRNANRAPEIAEILPQSVQRDSVFELPVSASDADGNPLQLTVSGLPAFASFVDHGDGSGKFVFAPHSGDRGDYEIALTATDDGDGGGALLAQSFTRRFILSALSASESPLLAPLGDKLALVGQRLSFTIDARDLDQDALAFAMLDAPAGMTLTPQPTYGRALVEWTPSAASLGQSFDVRFEVSDNGNKGATTPNKVSQVVRIKVRNANSAPVLAPVGDLTLLEGQAFRLQLAAIDADGDALSYAVSNLPAGARFDTVNGVLSWTPHLFSAGDYPDVRFSVSDGSAESAESVRLTVQNSNQAPIVVALLPQSGREGAQLHFQLSVGDVDGDPVVFSALTPLPAGSRFDARTGEFRWTPSYEQAGDYSFSFSARDPQGASSETTVSVAIANVNRAPQLSVSNHAALLGRPLAFQIVGQDADQNSPLSYSASGLPDGATLDAATGLLQWTPGAGQAGDYLIMAQVSDGLASTTLPLLIRAALTAPTANVIIENTPSFPVIPGQQVLVHVIAESFGAIAHLRLYADDVEVALDQDGRALLTTTTVGKIALRAEASDVDGFVGSSASVIRVRDPLDKSAPTPSFASQLAFARITAPTALIGSTGEDNVDSWTLEIARYGEEHYSLLASGDGAVNAAAFAQFDPSGLANGFYSLRLRVVDLAGRGGEASIAIEVDAASKQPQLLRSETDFVLTVGGHDLAFARSYDSLARSIPGSFGEGWRLAFRDVDLQTDVSLTGRETAGVHGTFAEGQRVFLTLPDGQRMAFTFAPQKHSLPGQTWYLPAFAANGSGWSLEAPATPLQRAGSSYFDLLTGQGYNPANPAKASGTDYVLVAPDGTRYHIGDGEVREIVFTDGVRLLLSDSGIVASNGQRVQFSLNGDGFIERVVADDGRQFLYEYDAQGRLLAVRDLAAARSLRYGYEEGALGRLAMVATAGGGSLFDYRGTGVAEQAISADLGASLGYLATPVAGHLAAGEKASFAFTLRESELAATASGSVYLGLIVEGSGGLLPLLPVLPGLTAVVSSVQGKRAFALYKLDRAGLKLIEIGAASAGSYQLSLFVAGDANRDGKADGSDAVLIAAAAGLRSGDAGYAQALDADANGVIDSLDLQLLMQNTGFTPNRAPAVVAATLTTHEDLDVSAPVASFVTDPEGDRSFFSIVGASHGTARLSGDGRALIFAPEMGFVGSADFTIRADDGFGQTIQTIAVTISNAALTRIDFVERVLRLDVGEGRQISLIGDFADQSGVELPVSYVSLSSSNVGSGTIASGGRISAVGKGSGVLVAERGDLRAATSFTVGTPTETVAAYVFAMGLDVYPGAVALTENGGRRQIVASLAGQIDLAPASSGTRYFVSDDRVLSVSADGLITGKAAGSATVTVINGGGEVVLSTMVEAPISGPAVLGSRGGIVEGADGSLVAVAAAALTDNTPVSIAALTAAELPLAMPEEMLMAGAFRLDIGDAKLATPVQLAIPTTGLAAGTTVVFMRYAEIPTPEGTLLPVWLQEETGIVGEDGMARTSSPPYAGVAISGVYIAGVAGDAEFGQVRGRTYATFPSGISDGGSSFAMLSSLGGGSAIGAAFSLTSGFIMTALFGARELQIISVPAQGLPQRTTLGVEIAAGKVSDYVIQVVNPYTPSTSPASEPFISEARLLFRAAGTDVLAPFVEIHGDRFIYDNPAAPASAKDGSVITDLFVIFETPDGRRYEVHPDASSTPEQVFVQVPQSVAIGTAKVFVKRPQYLSNDGAWDLLVGKDSNRVQLSYDARYIFGGLSGNQLLVIDSQSKDLAARIPISGDYPAPRSVAISPDNTRAYATLRYESAVAVIDTVALQQLDADGDLANGVSNIELLPGARPFWIAVSKNGNKAYVSDEVAGRIYVLDIDPSSGSYNKLVRTLDVAPAPSGLRGMAINANGTRLFVAAPEKMLFGSGSGDGRVFVIDVAEGSETYGEIVEVLLAGGEPYGVSATNDANVMLYTNRLSDAKGVVIVKGDVGSYTQTAVGMHLGSFTDYFDVNNAISVVLSKDGEYAFVSGFNVFIQDNPSHDPNYDPFHPAGGNVGIIRDPLGAAPTLVAATRPVPMSWPDNLVLSPDGDTLYAAYRGQRVVMGFDVQAMIAAVNNPDFAGQLERKPIDDLAPSINVRSNFKIIEPGSFHSDPVFGVPPGEESSGPIGVGGQANGLVAQGGASLELLAPGKLSSELLPTFSWLVKGFENARSRLYVSTYRGSEGLFPSDLGKSDVNADRIFSSDLLDANSIDADGSLIFIKALTEKLKLTAGQQYFWGVEVVSPSGTVIARDWRVFKTEAYRDASQPFSSVTLLTHGFQLSPTAPANVADSIAAFIEMAENIARAGGEGVAALYQKTTGRWLVFYNGATFETNVDLESVLASPAMAGKPVVLVSDWFNESDFPTNGFSEAAADALYSALARLNVDVGDNKLFASPIHLIGHSRGTVVNSEIAQRFGIYAKAVRLTMTSLDVHDFNQPSLDIPVGEYIDLFGAGLSALGLGALGTLTTLWGMLPTNEIIPTGNFLDPDVQRWSNIDFAEHYYQTLASPTALPLGGGIVSTPNGRFVPNFDVSINLNGRAGFTVDDGLATLTALDNGSLRPGGPHSRVWRWYGATTDLSAVTFDKAGEPVYRRLADKDAIEFQGVSIPWYNAQSFALGVGPSEGIGTGWAFSPQGGVPFAGTPSTIRIPVSFDNSETINPSGLPVPSVFNGDFEEGALNRSWLLEYSAGGLATNLTGDLPGWSFHGGNFAALYAPGDRLVTLADGQHAAMLDNDNSWIQHNRMVVPDWAEYLSFDVQVVDAGDGETLRVSGYLPDSDSWIFLGAVAVDSEGSGFVNRLLEVPVEFRGAERMLKFSLSAGGSADAEILLDHVQFSHGLITDSTTDESDRGVFFTDTAGGFDSQWVELTNGFTESFTVTVTTDPNDFLVFVDGAFEKALNDNLAHTPLYESLLLNPGDSLHLDLKARFNDNFVKTYADADLPIEKTSLYFTITLSNGSVRDEVVDLFYLPDFADGDAGDGVWAMMDTLDGKTRTLAFDNAAQVEVKPLLNPSGLFSVDVVGDIAQGIKYQAANPSAVEDFADYQVEEGGRNLGKIRVTARAVEKQTVGVSLSTLRTMVQAIRTEYEQWLADPTTPVHDANGFASGNYGTFASLFSPLITDAEWAEVLTGFHNVFGKDPTALGPVYPASIYLPSIEQAEFAYGEIGLNPIVMINRPWLDVADNESRSFAGIDFAYSSFENDLTEAGGGLGSFGGKLLRDDISIPAKRFLLSQVVNPLRSGAIAGGKPMTLVVDGILRAYLNVGDTRQDVGESFGWVVGHELAHNLGLFDEYVYKPFQSVPRDGGDNFMSTANTVTVANRQREALHLAMDNPETTVSLAGTNALATWYLDLDALDASNRPGRIALALAPGAGDGDPEADPLTALLAFVGMQGAATADVISQSLLLNGEVHAGIVNGAFDVGDVTATDYGWMAVGQAGVANGQGVLGEDPRLASRLVQTFTVPEQAQLLRFELLGADFLANDDGPSDAFEVALLDMAGNALAGTIPVANSDALFNLQAGGKVFAAASVSASGLIDRNGGTLTVDQPVTVSIDLSGIAAGTVLTLYFDLLGFAGAASRLRIDNVNIVSAADSGNLPPVASSSAIAASEEGAAVALGLSAPSDVDSAVLNIVVTALPTLGVVQYADGSAVGANDTLSSAQLLGLKYLPPVEYNGSDAVGRFSYHVSDGQRSASGETTISVTPV</sequence>
<dbReference type="NCBIfam" id="NF012211">
    <property type="entry name" value="tand_rpt_95"/>
    <property type="match status" value="1"/>
</dbReference>
<dbReference type="InterPro" id="IPR051200">
    <property type="entry name" value="Host-pathogen_enzymatic-act"/>
</dbReference>
<evidence type="ECO:0000313" key="3">
    <source>
        <dbReference type="EMBL" id="MQM30946.1"/>
    </source>
</evidence>
<dbReference type="Proteomes" id="UP000342300">
    <property type="component" value="Unassembled WGS sequence"/>
</dbReference>
<dbReference type="GO" id="GO:0000272">
    <property type="term" value="P:polysaccharide catabolic process"/>
    <property type="evidence" value="ECO:0007669"/>
    <property type="project" value="InterPro"/>
</dbReference>
<accession>A0A6A7RVM3</accession>
<dbReference type="Pfam" id="PF17963">
    <property type="entry name" value="Big_9"/>
    <property type="match status" value="1"/>
</dbReference>
<dbReference type="PANTHER" id="PTHR47197">
    <property type="entry name" value="PROTEIN NIRF"/>
    <property type="match status" value="1"/>
</dbReference>
<feature type="domain" description="Dystroglycan-type cadherin-like" evidence="2">
    <location>
        <begin position="1482"/>
        <end position="1573"/>
    </location>
</feature>
<proteinExistence type="predicted"/>
<dbReference type="InterPro" id="IPR036439">
    <property type="entry name" value="Dockerin_dom_sf"/>
</dbReference>
<dbReference type="Gene3D" id="2.60.40.1080">
    <property type="match status" value="1"/>
</dbReference>
<feature type="non-terminal residue" evidence="3">
    <location>
        <position position="4992"/>
    </location>
</feature>
<dbReference type="InterPro" id="IPR018247">
    <property type="entry name" value="EF_Hand_1_Ca_BS"/>
</dbReference>
<dbReference type="Gene3D" id="2.130.10.10">
    <property type="entry name" value="YVTN repeat-like/Quinoprotein amine dehydrogenase"/>
    <property type="match status" value="2"/>
</dbReference>
<dbReference type="SMART" id="SM00736">
    <property type="entry name" value="CADG"/>
    <property type="match status" value="3"/>
</dbReference>
<evidence type="ECO:0000259" key="2">
    <source>
        <dbReference type="SMART" id="SM00736"/>
    </source>
</evidence>
<dbReference type="InterPro" id="IPR006644">
    <property type="entry name" value="Cadg"/>
</dbReference>
<dbReference type="GO" id="GO:0016020">
    <property type="term" value="C:membrane"/>
    <property type="evidence" value="ECO:0007669"/>
    <property type="project" value="InterPro"/>
</dbReference>
<dbReference type="Gene3D" id="1.10.1330.10">
    <property type="entry name" value="Dockerin domain"/>
    <property type="match status" value="1"/>
</dbReference>
<dbReference type="InterPro" id="IPR011045">
    <property type="entry name" value="N2O_reductase_N"/>
</dbReference>
<dbReference type="InterPro" id="IPR008964">
    <property type="entry name" value="Invasin/intimin_cell_adhesion"/>
</dbReference>
<name>A0A6A7RVM3_9PROT</name>
<dbReference type="PROSITE" id="PS00018">
    <property type="entry name" value="EF_HAND_1"/>
    <property type="match status" value="1"/>
</dbReference>
<feature type="region of interest" description="Disordered" evidence="1">
    <location>
        <begin position="334"/>
        <end position="363"/>
    </location>
</feature>
<dbReference type="InterPro" id="IPR015943">
    <property type="entry name" value="WD40/YVTN_repeat-like_dom_sf"/>
</dbReference>
<dbReference type="Gene3D" id="2.60.40.10">
    <property type="entry name" value="Immunoglobulins"/>
    <property type="match status" value="9"/>
</dbReference>
<feature type="domain" description="Dystroglycan-type cadherin-like" evidence="2">
    <location>
        <begin position="1279"/>
        <end position="1380"/>
    </location>
</feature>
<dbReference type="SUPFAM" id="SSF49373">
    <property type="entry name" value="Invasin/intimin cell-adhesion fragments"/>
    <property type="match status" value="1"/>
</dbReference>
<dbReference type="SUPFAM" id="SSF50974">
    <property type="entry name" value="Nitrous oxide reductase, N-terminal domain"/>
    <property type="match status" value="2"/>
</dbReference>
<dbReference type="CDD" id="cd14254">
    <property type="entry name" value="Dockerin_II"/>
    <property type="match status" value="1"/>
</dbReference>
<feature type="domain" description="Dystroglycan-type cadherin-like" evidence="2">
    <location>
        <begin position="1574"/>
        <end position="1665"/>
    </location>
</feature>
<dbReference type="SUPFAM" id="SSF49313">
    <property type="entry name" value="Cadherin-like"/>
    <property type="match status" value="8"/>
</dbReference>
<evidence type="ECO:0000256" key="1">
    <source>
        <dbReference type="SAM" id="MobiDB-lite"/>
    </source>
</evidence>
<dbReference type="GO" id="GO:0005509">
    <property type="term" value="F:calcium ion binding"/>
    <property type="evidence" value="ECO:0007669"/>
    <property type="project" value="InterPro"/>
</dbReference>
<dbReference type="InterPro" id="IPR015919">
    <property type="entry name" value="Cadherin-like_sf"/>
</dbReference>
<gene>
    <name evidence="3" type="ORF">CRU78_10655</name>
</gene>
<dbReference type="SUPFAM" id="SSF63446">
    <property type="entry name" value="Type I dockerin domain"/>
    <property type="match status" value="1"/>
</dbReference>
<dbReference type="InterPro" id="IPR013783">
    <property type="entry name" value="Ig-like_fold"/>
</dbReference>